<dbReference type="AlphaFoldDB" id="A0AAV3YIJ6"/>
<reference evidence="1 2" key="1">
    <citation type="journal article" date="2021" name="Elife">
        <title>Chloroplast acquisition without the gene transfer in kleptoplastic sea slugs, Plakobranchus ocellatus.</title>
        <authorList>
            <person name="Maeda T."/>
            <person name="Takahashi S."/>
            <person name="Yoshida T."/>
            <person name="Shimamura S."/>
            <person name="Takaki Y."/>
            <person name="Nagai Y."/>
            <person name="Toyoda A."/>
            <person name="Suzuki Y."/>
            <person name="Arimoto A."/>
            <person name="Ishii H."/>
            <person name="Satoh N."/>
            <person name="Nishiyama T."/>
            <person name="Hasebe M."/>
            <person name="Maruyama T."/>
            <person name="Minagawa J."/>
            <person name="Obokata J."/>
            <person name="Shigenobu S."/>
        </authorList>
    </citation>
    <scope>NUCLEOTIDE SEQUENCE [LARGE SCALE GENOMIC DNA]</scope>
</reference>
<accession>A0AAV3YIJ6</accession>
<name>A0AAV3YIJ6_9GAST</name>
<sequence length="99" mass="11221">MSNMAGNIKASPHWRQQFMCPTIHVWKYTSFFGQEHIKSAVTFILSKRLRYPLCFTACAYISGTVGLGKGGSHYVIMHNSTEHFCANHEDSFATYQANL</sequence>
<organism evidence="1 2">
    <name type="scientific">Plakobranchus ocellatus</name>
    <dbReference type="NCBI Taxonomy" id="259542"/>
    <lineage>
        <taxon>Eukaryota</taxon>
        <taxon>Metazoa</taxon>
        <taxon>Spiralia</taxon>
        <taxon>Lophotrochozoa</taxon>
        <taxon>Mollusca</taxon>
        <taxon>Gastropoda</taxon>
        <taxon>Heterobranchia</taxon>
        <taxon>Euthyneura</taxon>
        <taxon>Panpulmonata</taxon>
        <taxon>Sacoglossa</taxon>
        <taxon>Placobranchoidea</taxon>
        <taxon>Plakobranchidae</taxon>
        <taxon>Plakobranchus</taxon>
    </lineage>
</organism>
<evidence type="ECO:0000313" key="2">
    <source>
        <dbReference type="Proteomes" id="UP000735302"/>
    </source>
</evidence>
<protein>
    <submittedName>
        <fullName evidence="1">Uncharacterized protein</fullName>
    </submittedName>
</protein>
<keyword evidence="2" id="KW-1185">Reference proteome</keyword>
<comment type="caution">
    <text evidence="1">The sequence shown here is derived from an EMBL/GenBank/DDBJ whole genome shotgun (WGS) entry which is preliminary data.</text>
</comment>
<evidence type="ECO:0000313" key="1">
    <source>
        <dbReference type="EMBL" id="GFN82195.1"/>
    </source>
</evidence>
<proteinExistence type="predicted"/>
<gene>
    <name evidence="1" type="ORF">PoB_000870100</name>
</gene>
<dbReference type="EMBL" id="BLXT01000976">
    <property type="protein sequence ID" value="GFN82195.1"/>
    <property type="molecule type" value="Genomic_DNA"/>
</dbReference>
<dbReference type="Proteomes" id="UP000735302">
    <property type="component" value="Unassembled WGS sequence"/>
</dbReference>